<dbReference type="InterPro" id="IPR000873">
    <property type="entry name" value="AMP-dep_synth/lig_dom"/>
</dbReference>
<dbReference type="SUPFAM" id="SSF47336">
    <property type="entry name" value="ACP-like"/>
    <property type="match status" value="3"/>
</dbReference>
<feature type="region of interest" description="Disordered" evidence="6">
    <location>
        <begin position="537"/>
        <end position="559"/>
    </location>
</feature>
<gene>
    <name evidence="8" type="ORF">GCM10009575_016640</name>
</gene>
<evidence type="ECO:0000256" key="6">
    <source>
        <dbReference type="SAM" id="MobiDB-lite"/>
    </source>
</evidence>
<dbReference type="Pfam" id="PF00550">
    <property type="entry name" value="PP-binding"/>
    <property type="match status" value="3"/>
</dbReference>
<evidence type="ECO:0000313" key="9">
    <source>
        <dbReference type="Proteomes" id="UP001500418"/>
    </source>
</evidence>
<feature type="compositionally biased region" description="Basic residues" evidence="6">
    <location>
        <begin position="3706"/>
        <end position="3715"/>
    </location>
</feature>
<dbReference type="NCBIfam" id="TIGR01733">
    <property type="entry name" value="AA-adenyl-dom"/>
    <property type="match status" value="3"/>
</dbReference>
<dbReference type="PROSITE" id="PS00012">
    <property type="entry name" value="PHOSPHOPANTETHEINE"/>
    <property type="match status" value="1"/>
</dbReference>
<dbReference type="CDD" id="cd19534">
    <property type="entry name" value="E_NRPS"/>
    <property type="match status" value="1"/>
</dbReference>
<feature type="compositionally biased region" description="Gly residues" evidence="6">
    <location>
        <begin position="3720"/>
        <end position="3729"/>
    </location>
</feature>
<dbReference type="InterPro" id="IPR006162">
    <property type="entry name" value="Ppantetheine_attach_site"/>
</dbReference>
<protein>
    <submittedName>
        <fullName evidence="8">Non-ribosomal peptide synthetase</fullName>
    </submittedName>
</protein>
<evidence type="ECO:0000256" key="4">
    <source>
        <dbReference type="ARBA" id="ARBA00022737"/>
    </source>
</evidence>
<dbReference type="PROSITE" id="PS50075">
    <property type="entry name" value="CARRIER"/>
    <property type="match status" value="3"/>
</dbReference>
<dbReference type="InterPro" id="IPR009081">
    <property type="entry name" value="PP-bd_ACP"/>
</dbReference>
<dbReference type="Gene3D" id="3.30.559.30">
    <property type="entry name" value="Nonribosomal peptide synthetase, condensation domain"/>
    <property type="match status" value="4"/>
</dbReference>
<sequence>MRDSVATLLRRHPNLRASFRYEKLSRPVQVIAREVPVPWREFDLTGLDERAQERELERLAAEEAAHRFDLGAGPLLRFTLIKLGPNTSRLMFNSHHILLDGWSTARLMFELFEIYHRRGDDSGLPPVTPYREALSWLERQDRAAAENAWRTVLAEVEEPTLLAPDDAGARTVPAELVITMPDELAARVRETARRNDLTLSAVFQGCWALLLGQLTGRDDVVFGSTVSVRPAELAGADQMVGLFINSVPVRVRVRPDESLLSLLTGMQRQAAGMVEHHHLSLPDIQRAAGRGTLFDTLTVTENYPMGGDDLPELPGDLTLTGARGTDANHYPLSIAALPGDGLRLHFGYRQELFTREDIEVLGDRFRRLFAAFADDPEQLIGRLPLLSDAEADRMLALGMPAQPLPGGDVIPALFAEQVRLHPDAVALVHEDTSLSYAELDRRANRLARTLIERGAGPERVVALALRRSPELVVAMLAVLKAGAAYLPVDISYPADRIAYLLTDAGPALVLATAASAEVIPDVCAAPRVLLDDPATVRETDARPDTEIEPGERRGATTPANPAYVIYTSGSTGRPKGVMVTHSGLAGLVATNVERFGVGPGSRVLQFSSPSFDAAVWETYTALLTGAALVLAPATRLQPGRALVELVAEHQVTHALIPPAALAVLTEDLPSIRLLVVGGEASAPELVEAWSGGRTMINAYGPTESTVCVSLSEPLSGAVAPPMGTALGTARLRVLDGALRPVPPGVTGELYVSGPCLARGYLNRPGVTAERFVADPYRGGGERMYRTGDLVRWNTEGEHPVLEFAGRADDQVKIRGFRIELGEIESVLAAHERIDRAVVVVREPTPGDKRLVAYLVPVSGGEVPAPTALRDHVGASLPEYMVPSAFVALDALPLTPNGKLDRKALPEPGGAAGPAGRGPRTPQEEILCALFAELLGVPEVGVDDDFFDLGGHSLLATRLVTRTRAVFGEELSLRAVFETATPAGIARRLHQAVDGRPALEAGPRPERVPLSFAQHRLWFLDRFEGAKSIYNVPLTVRLTGELDLDALRHAFEDVLARHESLRTVFPDVDGDPYQRVLDPAEAELDLSLVDLSAAPERLDEALQEEASAGFRLAAELPLRVRVFRTGADAYVLLVVMHHIVGDGWSLGVFGHDLSLAYTARLKDTAPSWEPLPVQYSDYTLWQRRVLGEEADENSAIARQFGYWSDALAGIPDELNLPVDRPRPAVASYAGDTVTFHLPEELHKRLLTIARTSQASLFMVVQAGLSVLLSRSGAGTDIPVGTPIAGRTDDALDGLVGFFLNTLVLRTDTSGNPTFRELVQRVRETDLAAYAHQDVPFERLVEQLNPERSLARHPLFQVMFTVQNNRPAELSLPGLRVDQYDHLGDMAKFDLFVGLTERRTPDGAPDGLAGWMEYSTDLFDRETVQGLADRLIRVLAGAAEDPKRPIGSLDLLDPIERHRQLTAYNDTAHQLDGAFLPELLERQAHALPDAPAVVHGDTVMSYAELNAAANRLAHLLISRGTGPEDTVGIALPRSAELLVAVCAVVKTGAAYLPIDPEYPAERVSFMLADAAPSVVLTRTGVLPDGHRAPLLALDTPETAALLAGQADTDPTDADRTRPLHPAAPVYVIYTSGSTGRPKGVVMPAGAIANLVAWHHGEIGGGAGTRVAQFTAISFDVSAQEILTTLLTGKTLVVPDDAVRRDAAALTRWLEEHRINELYAPNLVVDAVAEAAVESGAALGELRVIAQAGEALALTPRLRAFQADRPWLRLHNHYGPTESHVITATTLPGDPATWPATAPIGRPIWNDQVYVLDDALGPVPPGVVGELYLAGAGLARGYLKRPGLTAERFVADPFGPAGSRLYRTGDLVRWGKDGQLVFVGRADHQVKVRGFRIELGEIETALAAHPDLASVAVLARQDRPGAHQLVGYLVPPTGRTAPAPAELRKHLAATLPDYMVPSAFVVLDALPLTPNGKLDRRALPAPVREDAERREPATPREAALCALFAEVLGVAEAGVDDNFFDLGGHSLLATRLTSRIRTTLGAELGVRDLFESPTPAGLAGLIGDAGGARRAVTKRERPEEVPLSFAQRRLWFLGRFEGPSATYNLPMALRLTGELDREAMRAALADVVSRHESLRTVFPEVDGRPRQVVLDVVPELPVAEVTEAGLEAALTEAAGYAFDIATEIPVRAWLFALSRTEHVLALVVHHIAGDGWSMAPLGRDLSTAYAARSAGRAPEFTPLPAQYADYTLWQHEVLGSEDDPDSTISRQAAFWRSALDGAPEELALPADHRRPPAISYRGDMVTFRFDAEVHRGLRELALEHRASLFMAVQAGLAALLSRLGAGTDIPLGTAIAGRTDDALDDLIGFFVNTLVLRTDVSGDPTFTELLERVRETDLAAYAHQDLPFERLVELINPERSASRHPLFQVMLAFQNTAEGRVELPGVVAGPQPIGQDVAKFDLSFTLSETHTDDGAPAGIEGALTYSTDLFERDTVRMLVDRLARLLAAAVADPSRSVDQLDVLLPGERHRIVEEWNDAAVREVPPATMAELFAGWVARTPDAPALLAEDRTWTFAELDARAERIARALAARGAGPEKLVAVALPRSPELIVSLLAVVRAGAAYLPVNPDLPRDRIGYMLDDAAPALLLTSGAVAGRLPRTTVPTVLFDTLDATEPAADAPVPAAALSPQHPAYVIYTSGSTGRPKGVTVTHAGVAHLCATLVERAGVGPGARVPQLASASFDAAFLEMSMSLLVGGALVVVPADRPTSGQAYLDLCAEYGVTHAFITPASLAALPEGGLPEGGLPEGMEIVVGGESFGPELIGRWRHTVRMHNVYGPTEATCVAAMSGLLTDDAVPALGAPVADSRLHVLDERLRPVPLGCVGELHIAGVSLARGYLRRPGLTAERYVADPFGPPGSRMYRTGDLVRRRADGELEFVGRTDDQVKLRGLRIELGEITAAVSDHPGVHRATTVVREDRPGVRLLTAYVVPTAGAGGIDIDELRAGLARRLPDYMVPAAFVTLETLPLTTSGKIDRKALPAPEQGGTSRAPSGAREETLRRLVAEVLGLGVEEVGVDDSFFYLGGDSIVSIQLVARARAAGLLFTPKDVFRHQTVAALAAAAGTVPEAEAEDPDAGIGEIPATPILNWLSERNGPIGRFHQSMLLQTPAELDLDRLVTVVQTLLDHHDALRARLNRTGRQWSLEVAARGAVRAADLIRRVDLTGLDDAERRARLAEHSDAAVGRLDPEHGTMAQFVWFDAGSGERGRLWFSLHHLVVDGVSWRILLPDLARAWEAVRDGHTPRLDPVGTSLRRWSRTLAEEAVTAERIAELPVWRGRLAQAPEPLAQLTVDPSRDLTRTQRSITMALPADTTRTLLTRLPEMFRASVNDVLLTGLTLAVADWRRRHFGGATGGLLVALEGHGREEIAEHTELSRTVGWFTSVYPLFLDPGRTDWGEVWTGGATVGDVLARIKEQLRQVPDNGIGYGLLRHLNPDTAPSLRGLAEPQIGFNYLGRFDTSAAPEAADWALAPEAGAVGGEDPDMPVAHALEVTASTQDRSDGPELSVLWQWPSALLEESVVRDLAQAWIRALEALARHADTPQAVRHTPSDMDLIDVSQEELDQLASELDDWRRLAVAPLPSCLCAAFTGPRRRYGRIGGPRRRARGAPPISTAHSSHIASRRRPGSLCSEADTYRGPSAFVAAPGRAALPRAVLRGRGRARRLHRPAGGADPGPGGRSGGAPRRGRAGAAAREPARGVPAPQDRRPDAGDPPGPRTPCDRAGLQWCFRGRAAGEGPGVRRRGP</sequence>
<feature type="region of interest" description="Disordered" evidence="6">
    <location>
        <begin position="3644"/>
        <end position="3680"/>
    </location>
</feature>
<dbReference type="InterPro" id="IPR020845">
    <property type="entry name" value="AMP-binding_CS"/>
</dbReference>
<dbReference type="SUPFAM" id="SSF52777">
    <property type="entry name" value="CoA-dependent acyltransferases"/>
    <property type="match status" value="8"/>
</dbReference>
<feature type="compositionally biased region" description="Basic residues" evidence="6">
    <location>
        <begin position="3644"/>
        <end position="3655"/>
    </location>
</feature>
<accession>A0ABP3ZH50</accession>
<dbReference type="InterPro" id="IPR020806">
    <property type="entry name" value="PKS_PP-bd"/>
</dbReference>
<evidence type="ECO:0000256" key="3">
    <source>
        <dbReference type="ARBA" id="ARBA00022553"/>
    </source>
</evidence>
<evidence type="ECO:0000259" key="7">
    <source>
        <dbReference type="PROSITE" id="PS50075"/>
    </source>
</evidence>
<dbReference type="PROSITE" id="PS00455">
    <property type="entry name" value="AMP_BINDING"/>
    <property type="match status" value="3"/>
</dbReference>
<dbReference type="Gene3D" id="3.30.300.30">
    <property type="match status" value="3"/>
</dbReference>
<comment type="caution">
    <text evidence="8">The sequence shown here is derived from an EMBL/GenBank/DDBJ whole genome shotgun (WGS) entry which is preliminary data.</text>
</comment>
<proteinExistence type="predicted"/>
<dbReference type="PANTHER" id="PTHR45527">
    <property type="entry name" value="NONRIBOSOMAL PEPTIDE SYNTHETASE"/>
    <property type="match status" value="1"/>
</dbReference>
<evidence type="ECO:0000256" key="5">
    <source>
        <dbReference type="ARBA" id="ARBA00023194"/>
    </source>
</evidence>
<dbReference type="Pfam" id="PF13193">
    <property type="entry name" value="AMP-binding_C"/>
    <property type="match status" value="3"/>
</dbReference>
<dbReference type="NCBIfam" id="TIGR01720">
    <property type="entry name" value="NRPS-para261"/>
    <property type="match status" value="1"/>
</dbReference>
<dbReference type="CDD" id="cd19540">
    <property type="entry name" value="LCL_NRPS-like"/>
    <property type="match status" value="2"/>
</dbReference>
<organism evidence="8 9">
    <name type="scientific">Streptomyces rhizosphaericus</name>
    <dbReference type="NCBI Taxonomy" id="114699"/>
    <lineage>
        <taxon>Bacteria</taxon>
        <taxon>Bacillati</taxon>
        <taxon>Actinomycetota</taxon>
        <taxon>Actinomycetes</taxon>
        <taxon>Kitasatosporales</taxon>
        <taxon>Streptomycetaceae</taxon>
        <taxon>Streptomyces</taxon>
        <taxon>Streptomyces violaceusniger group</taxon>
    </lineage>
</organism>
<dbReference type="Pfam" id="PF00501">
    <property type="entry name" value="AMP-binding"/>
    <property type="match status" value="3"/>
</dbReference>
<keyword evidence="5" id="KW-0045">Antibiotic biosynthesis</keyword>
<feature type="region of interest" description="Disordered" evidence="6">
    <location>
        <begin position="3706"/>
        <end position="3793"/>
    </location>
</feature>
<evidence type="ECO:0000313" key="8">
    <source>
        <dbReference type="EMBL" id="GAA0922042.1"/>
    </source>
</evidence>
<dbReference type="InterPro" id="IPR001242">
    <property type="entry name" value="Condensation_dom"/>
</dbReference>
<dbReference type="InterPro" id="IPR023213">
    <property type="entry name" value="CAT-like_dom_sf"/>
</dbReference>
<feature type="domain" description="Carrier" evidence="7">
    <location>
        <begin position="1988"/>
        <end position="2063"/>
    </location>
</feature>
<dbReference type="InterPro" id="IPR010071">
    <property type="entry name" value="AA_adenyl_dom"/>
</dbReference>
<comment type="cofactor">
    <cofactor evidence="1">
        <name>pantetheine 4'-phosphate</name>
        <dbReference type="ChEBI" id="CHEBI:47942"/>
    </cofactor>
</comment>
<keyword evidence="4" id="KW-0677">Repeat</keyword>
<feature type="compositionally biased region" description="Low complexity" evidence="6">
    <location>
        <begin position="3737"/>
        <end position="3751"/>
    </location>
</feature>
<keyword evidence="2" id="KW-0596">Phosphopantetheine</keyword>
<dbReference type="InterPro" id="IPR010060">
    <property type="entry name" value="NRPS_synth"/>
</dbReference>
<dbReference type="CDD" id="cd17652">
    <property type="entry name" value="A_NRPS_CmdD_like"/>
    <property type="match status" value="1"/>
</dbReference>
<dbReference type="PANTHER" id="PTHR45527:SF1">
    <property type="entry name" value="FATTY ACID SYNTHASE"/>
    <property type="match status" value="1"/>
</dbReference>
<dbReference type="CDD" id="cd17651">
    <property type="entry name" value="A_NRPS_VisG_like"/>
    <property type="match status" value="1"/>
</dbReference>
<keyword evidence="9" id="KW-1185">Reference proteome</keyword>
<dbReference type="SUPFAM" id="SSF56801">
    <property type="entry name" value="Acetyl-CoA synthetase-like"/>
    <property type="match status" value="3"/>
</dbReference>
<dbReference type="SMART" id="SM00823">
    <property type="entry name" value="PKS_PP"/>
    <property type="match status" value="3"/>
</dbReference>
<feature type="domain" description="Carrier" evidence="7">
    <location>
        <begin position="917"/>
        <end position="992"/>
    </location>
</feature>
<dbReference type="NCBIfam" id="NF003417">
    <property type="entry name" value="PRK04813.1"/>
    <property type="match status" value="3"/>
</dbReference>
<name>A0ABP3ZH50_9ACTN</name>
<dbReference type="Gene3D" id="2.30.38.10">
    <property type="entry name" value="Luciferase, Domain 3"/>
    <property type="match status" value="3"/>
</dbReference>
<dbReference type="Proteomes" id="UP001500418">
    <property type="component" value="Unassembled WGS sequence"/>
</dbReference>
<dbReference type="InterPro" id="IPR045851">
    <property type="entry name" value="AMP-bd_C_sf"/>
</dbReference>
<evidence type="ECO:0000256" key="1">
    <source>
        <dbReference type="ARBA" id="ARBA00001957"/>
    </source>
</evidence>
<feature type="region of interest" description="Disordered" evidence="6">
    <location>
        <begin position="3025"/>
        <end position="3047"/>
    </location>
</feature>
<reference evidence="9" key="1">
    <citation type="journal article" date="2019" name="Int. J. Syst. Evol. Microbiol.">
        <title>The Global Catalogue of Microorganisms (GCM) 10K type strain sequencing project: providing services to taxonomists for standard genome sequencing and annotation.</title>
        <authorList>
            <consortium name="The Broad Institute Genomics Platform"/>
            <consortium name="The Broad Institute Genome Sequencing Center for Infectious Disease"/>
            <person name="Wu L."/>
            <person name="Ma J."/>
        </authorList>
    </citation>
    <scope>NUCLEOTIDE SEQUENCE [LARGE SCALE GENOMIC DNA]</scope>
    <source>
        <strain evidence="9">JCM 11444</strain>
    </source>
</reference>
<feature type="domain" description="Carrier" evidence="7">
    <location>
        <begin position="3041"/>
        <end position="3117"/>
    </location>
</feature>
<feature type="compositionally biased region" description="Basic and acidic residues" evidence="6">
    <location>
        <begin position="537"/>
        <end position="554"/>
    </location>
</feature>
<feature type="region of interest" description="Disordered" evidence="6">
    <location>
        <begin position="898"/>
        <end position="919"/>
    </location>
</feature>
<dbReference type="Gene3D" id="3.40.50.980">
    <property type="match status" value="6"/>
</dbReference>
<dbReference type="EMBL" id="BAAAID010000007">
    <property type="protein sequence ID" value="GAA0922042.1"/>
    <property type="molecule type" value="Genomic_DNA"/>
</dbReference>
<dbReference type="InterPro" id="IPR025110">
    <property type="entry name" value="AMP-bd_C"/>
</dbReference>
<evidence type="ECO:0000256" key="2">
    <source>
        <dbReference type="ARBA" id="ARBA00022450"/>
    </source>
</evidence>
<dbReference type="Pfam" id="PF00668">
    <property type="entry name" value="Condensation"/>
    <property type="match status" value="4"/>
</dbReference>
<dbReference type="CDD" id="cd19543">
    <property type="entry name" value="DCL_NRPS"/>
    <property type="match status" value="1"/>
</dbReference>
<dbReference type="Gene3D" id="1.10.1200.10">
    <property type="entry name" value="ACP-like"/>
    <property type="match status" value="3"/>
</dbReference>
<keyword evidence="3" id="KW-0597">Phosphoprotein</keyword>
<dbReference type="InterPro" id="IPR036736">
    <property type="entry name" value="ACP-like_sf"/>
</dbReference>
<dbReference type="Gene3D" id="3.30.559.10">
    <property type="entry name" value="Chloramphenicol acetyltransferase-like domain"/>
    <property type="match status" value="4"/>
</dbReference>